<gene>
    <name evidence="7" type="ordered locus">TCELL_0978</name>
</gene>
<name>I3TF63_THEC1</name>
<evidence type="ECO:0000256" key="2">
    <source>
        <dbReference type="ARBA" id="ARBA00022448"/>
    </source>
</evidence>
<keyword evidence="4" id="KW-0249">Electron transport</keyword>
<sequence>MSELGNLIYTPQRASGEAITKVESHTPKIHAPDKVSKNTPFKVRVEVGPHPNTVEHSIRWIELYFKEEGRAFNPVFLGRYVFEPVYHEPVVEVTLKLAKSGRLIAESYCNLHGVWESSKDIVVE</sequence>
<dbReference type="KEGG" id="thg:TCELL_0978"/>
<keyword evidence="8" id="KW-1185">Reference proteome</keyword>
<dbReference type="EMBL" id="CP003531">
    <property type="protein sequence ID" value="AFK51401.1"/>
    <property type="molecule type" value="Genomic_DNA"/>
</dbReference>
<dbReference type="InterPro" id="IPR036073">
    <property type="entry name" value="Desulfoferrodoxin_Fe-bd_dom_sf"/>
</dbReference>
<reference evidence="7 8" key="1">
    <citation type="journal article" date="2012" name="J. Bacteriol.">
        <title>Complete genome sequence of the hyperthermophilic cellulolytic Crenarchaeon 'Thermogladius cellulolyticus' 1633.</title>
        <authorList>
            <person name="Mardanov A.V."/>
            <person name="Kochetkova T.V."/>
            <person name="Beletsky A.V."/>
            <person name="Bonch-Osmolovskaya E.A."/>
            <person name="Ravin N.V."/>
            <person name="Skryabin K.G."/>
        </authorList>
    </citation>
    <scope>NUCLEOTIDE SEQUENCE [LARGE SCALE GENOMIC DNA]</scope>
    <source>
        <strain evidence="8">DSM 22663 / VKM B-2946 / 1633</strain>
    </source>
</reference>
<dbReference type="GO" id="GO:0005506">
    <property type="term" value="F:iron ion binding"/>
    <property type="evidence" value="ECO:0007669"/>
    <property type="project" value="InterPro"/>
</dbReference>
<dbReference type="HOGENOM" id="CLU_118960_2_1_2"/>
<dbReference type="InterPro" id="IPR051233">
    <property type="entry name" value="Desulfoferrodoxin_SOR"/>
</dbReference>
<evidence type="ECO:0000256" key="1">
    <source>
        <dbReference type="ARBA" id="ARBA00005941"/>
    </source>
</evidence>
<evidence type="ECO:0000256" key="5">
    <source>
        <dbReference type="ARBA" id="ARBA00023004"/>
    </source>
</evidence>
<dbReference type="GO" id="GO:0016491">
    <property type="term" value="F:oxidoreductase activity"/>
    <property type="evidence" value="ECO:0007669"/>
    <property type="project" value="InterPro"/>
</dbReference>
<evidence type="ECO:0000256" key="4">
    <source>
        <dbReference type="ARBA" id="ARBA00022982"/>
    </source>
</evidence>
<comment type="similarity">
    <text evidence="1">Belongs to the desulfoferrodoxin family.</text>
</comment>
<dbReference type="GeneID" id="13013297"/>
<evidence type="ECO:0000256" key="3">
    <source>
        <dbReference type="ARBA" id="ARBA00022723"/>
    </source>
</evidence>
<protein>
    <submittedName>
        <fullName evidence="7">Desulfoferrodoxin, ferrous iron-binding region</fullName>
    </submittedName>
</protein>
<dbReference type="Pfam" id="PF01880">
    <property type="entry name" value="Desulfoferrodox"/>
    <property type="match status" value="1"/>
</dbReference>
<dbReference type="Proteomes" id="UP000005270">
    <property type="component" value="Chromosome"/>
</dbReference>
<feature type="domain" description="Desulfoferrodoxin ferrous iron-binding" evidence="6">
    <location>
        <begin position="19"/>
        <end position="117"/>
    </location>
</feature>
<evidence type="ECO:0000259" key="6">
    <source>
        <dbReference type="Pfam" id="PF01880"/>
    </source>
</evidence>
<keyword evidence="3" id="KW-0479">Metal-binding</keyword>
<proteinExistence type="inferred from homology"/>
<dbReference type="PANTHER" id="PTHR36541:SF1">
    <property type="entry name" value="SUPEROXIDE REDUCTASE-RELATED"/>
    <property type="match status" value="1"/>
</dbReference>
<keyword evidence="2" id="KW-0813">Transport</keyword>
<evidence type="ECO:0000313" key="8">
    <source>
        <dbReference type="Proteomes" id="UP000005270"/>
    </source>
</evidence>
<dbReference type="STRING" id="1184251.TCELL_0978"/>
<dbReference type="PANTHER" id="PTHR36541">
    <property type="entry name" value="SUPEROXIDE REDUCTASE-RELATED"/>
    <property type="match status" value="1"/>
</dbReference>
<dbReference type="InterPro" id="IPR002742">
    <property type="entry name" value="Desulfoferrodoxin_Fe-bd_dom"/>
</dbReference>
<accession>I3TF63</accession>
<dbReference type="Gene3D" id="2.60.40.730">
    <property type="entry name" value="SOR catalytic domain"/>
    <property type="match status" value="1"/>
</dbReference>
<dbReference type="NCBIfam" id="TIGR00332">
    <property type="entry name" value="neela_ferrous"/>
    <property type="match status" value="1"/>
</dbReference>
<dbReference type="InParanoid" id="I3TF63"/>
<evidence type="ECO:0000313" key="7">
    <source>
        <dbReference type="EMBL" id="AFK51401.1"/>
    </source>
</evidence>
<dbReference type="OrthoDB" id="30725at2157"/>
<dbReference type="AlphaFoldDB" id="I3TF63"/>
<organism evidence="7 8">
    <name type="scientific">Thermogladius calderae (strain DSM 22663 / VKM B-2946 / 1633)</name>
    <dbReference type="NCBI Taxonomy" id="1184251"/>
    <lineage>
        <taxon>Archaea</taxon>
        <taxon>Thermoproteota</taxon>
        <taxon>Thermoprotei</taxon>
        <taxon>Desulfurococcales</taxon>
        <taxon>Desulfurococcaceae</taxon>
        <taxon>Thermogladius</taxon>
    </lineage>
</organism>
<dbReference type="SUPFAM" id="SSF49367">
    <property type="entry name" value="Superoxide reductase-like"/>
    <property type="match status" value="1"/>
</dbReference>
<keyword evidence="5" id="KW-0408">Iron</keyword>
<dbReference type="eggNOG" id="arCOG02146">
    <property type="taxonomic scope" value="Archaea"/>
</dbReference>
<dbReference type="RefSeq" id="WP_014737651.1">
    <property type="nucleotide sequence ID" value="NC_017954.1"/>
</dbReference>